<reference evidence="1 2" key="1">
    <citation type="journal article" date="2014" name="Am. J. Bot.">
        <title>Genome assembly and annotation for red clover (Trifolium pratense; Fabaceae).</title>
        <authorList>
            <person name="Istvanek J."/>
            <person name="Jaros M."/>
            <person name="Krenek A."/>
            <person name="Repkova J."/>
        </authorList>
    </citation>
    <scope>NUCLEOTIDE SEQUENCE [LARGE SCALE GENOMIC DNA]</scope>
    <source>
        <strain evidence="2">cv. Tatra</strain>
        <tissue evidence="1">Young leaves</tissue>
    </source>
</reference>
<sequence>MQAYTVLGPHWFEIQTKILPPHLSNYTNLGSQISTQISMENNFPSNVLISRHNPK</sequence>
<accession>A0A2K3KEJ2</accession>
<gene>
    <name evidence="1" type="ORF">L195_g062248</name>
</gene>
<evidence type="ECO:0000313" key="1">
    <source>
        <dbReference type="EMBL" id="PNX64706.1"/>
    </source>
</evidence>
<comment type="caution">
    <text evidence="1">The sequence shown here is derived from an EMBL/GenBank/DDBJ whole genome shotgun (WGS) entry which is preliminary data.</text>
</comment>
<reference evidence="1 2" key="2">
    <citation type="journal article" date="2017" name="Front. Plant Sci.">
        <title>Gene Classification and Mining of Molecular Markers Useful in Red Clover (Trifolium pratense) Breeding.</title>
        <authorList>
            <person name="Istvanek J."/>
            <person name="Dluhosova J."/>
            <person name="Dluhos P."/>
            <person name="Patkova L."/>
            <person name="Nedelnik J."/>
            <person name="Repkova J."/>
        </authorList>
    </citation>
    <scope>NUCLEOTIDE SEQUENCE [LARGE SCALE GENOMIC DNA]</scope>
    <source>
        <strain evidence="2">cv. Tatra</strain>
        <tissue evidence="1">Young leaves</tissue>
    </source>
</reference>
<evidence type="ECO:0000313" key="2">
    <source>
        <dbReference type="Proteomes" id="UP000236291"/>
    </source>
</evidence>
<organism evidence="1 2">
    <name type="scientific">Trifolium pratense</name>
    <name type="common">Red clover</name>
    <dbReference type="NCBI Taxonomy" id="57577"/>
    <lineage>
        <taxon>Eukaryota</taxon>
        <taxon>Viridiplantae</taxon>
        <taxon>Streptophyta</taxon>
        <taxon>Embryophyta</taxon>
        <taxon>Tracheophyta</taxon>
        <taxon>Spermatophyta</taxon>
        <taxon>Magnoliopsida</taxon>
        <taxon>eudicotyledons</taxon>
        <taxon>Gunneridae</taxon>
        <taxon>Pentapetalae</taxon>
        <taxon>rosids</taxon>
        <taxon>fabids</taxon>
        <taxon>Fabales</taxon>
        <taxon>Fabaceae</taxon>
        <taxon>Papilionoideae</taxon>
        <taxon>50 kb inversion clade</taxon>
        <taxon>NPAAA clade</taxon>
        <taxon>Hologalegina</taxon>
        <taxon>IRL clade</taxon>
        <taxon>Trifolieae</taxon>
        <taxon>Trifolium</taxon>
    </lineage>
</organism>
<protein>
    <submittedName>
        <fullName evidence="1">Uncharacterized protein</fullName>
    </submittedName>
</protein>
<dbReference type="Proteomes" id="UP000236291">
    <property type="component" value="Unassembled WGS sequence"/>
</dbReference>
<feature type="non-terminal residue" evidence="1">
    <location>
        <position position="55"/>
    </location>
</feature>
<dbReference type="EMBL" id="ASHM01169460">
    <property type="protein sequence ID" value="PNX64706.1"/>
    <property type="molecule type" value="Genomic_DNA"/>
</dbReference>
<proteinExistence type="predicted"/>
<dbReference type="AlphaFoldDB" id="A0A2K3KEJ2"/>
<name>A0A2K3KEJ2_TRIPR</name>